<dbReference type="PANTHER" id="PTHR36152:SF5">
    <property type="entry name" value="PROTEIN HCP1"/>
    <property type="match status" value="1"/>
</dbReference>
<keyword evidence="3" id="KW-1185">Reference proteome</keyword>
<dbReference type="RefSeq" id="WP_201675496.1">
    <property type="nucleotide sequence ID" value="NZ_JAEQNE010000004.1"/>
</dbReference>
<evidence type="ECO:0000313" key="3">
    <source>
        <dbReference type="Proteomes" id="UP000599109"/>
    </source>
</evidence>
<dbReference type="Gene3D" id="2.30.110.20">
    <property type="entry name" value="Hcp1-like"/>
    <property type="match status" value="1"/>
</dbReference>
<dbReference type="SUPFAM" id="SSF141452">
    <property type="entry name" value="Hcp1-like"/>
    <property type="match status" value="1"/>
</dbReference>
<protein>
    <submittedName>
        <fullName evidence="2">Type VI secretion system tube protein Hcp</fullName>
    </submittedName>
</protein>
<gene>
    <name evidence="2" type="primary">hcp</name>
    <name evidence="2" type="ORF">JJ685_16905</name>
</gene>
<dbReference type="NCBIfam" id="TIGR03344">
    <property type="entry name" value="VI_effect_Hcp1"/>
    <property type="match status" value="1"/>
</dbReference>
<dbReference type="InterPro" id="IPR008514">
    <property type="entry name" value="T6SS_Hcp"/>
</dbReference>
<evidence type="ECO:0000313" key="2">
    <source>
        <dbReference type="EMBL" id="MBL0392819.1"/>
    </source>
</evidence>
<dbReference type="Pfam" id="PF05638">
    <property type="entry name" value="T6SS_HCP"/>
    <property type="match status" value="1"/>
</dbReference>
<feature type="region of interest" description="Disordered" evidence="1">
    <location>
        <begin position="152"/>
        <end position="171"/>
    </location>
</feature>
<dbReference type="PANTHER" id="PTHR36152">
    <property type="entry name" value="CYTOPLASMIC PROTEIN-RELATED"/>
    <property type="match status" value="1"/>
</dbReference>
<dbReference type="AlphaFoldDB" id="A0A936Z2R7"/>
<proteinExistence type="predicted"/>
<accession>A0A936Z2R7</accession>
<dbReference type="InterPro" id="IPR036624">
    <property type="entry name" value="Hcp1-lik_sf"/>
</dbReference>
<dbReference type="Proteomes" id="UP000599109">
    <property type="component" value="Unassembled WGS sequence"/>
</dbReference>
<dbReference type="InterPro" id="IPR053165">
    <property type="entry name" value="HSI-I_assembly_Hcp1"/>
</dbReference>
<reference evidence="2 3" key="1">
    <citation type="journal article" date="2017" name="Int. J. Syst. Evol. Microbiol.">
        <title>Ramlibacter monticola sp. nov., isolated from forest soil.</title>
        <authorList>
            <person name="Chaudhary D.K."/>
            <person name="Kim J."/>
        </authorList>
    </citation>
    <scope>NUCLEOTIDE SEQUENCE [LARGE SCALE GENOMIC DNA]</scope>
    <source>
        <strain evidence="2 3">KACC 19175</strain>
    </source>
</reference>
<dbReference type="EMBL" id="JAEQNE010000004">
    <property type="protein sequence ID" value="MBL0392819.1"/>
    <property type="molecule type" value="Genomic_DNA"/>
</dbReference>
<sequence length="171" mass="18161">MQESLPTGSAAAPAADIFLHVKTKRAGKIKGEASSPEHVDDIVVSAWNWGLAAGSAIGSGQATARRSYKHLAIVKRIDSASTSLMSALATNDEVKEARLAMRRAGDGQVDYFAIVLGGARVAAIDLEVDDEGTPVERVQFSFTRVDVEYRRQEGSGQAGASSLFSDEVLPR</sequence>
<name>A0A936Z2R7_9BURK</name>
<feature type="compositionally biased region" description="Polar residues" evidence="1">
    <location>
        <begin position="154"/>
        <end position="164"/>
    </location>
</feature>
<organism evidence="2 3">
    <name type="scientific">Ramlibacter monticola</name>
    <dbReference type="NCBI Taxonomy" id="1926872"/>
    <lineage>
        <taxon>Bacteria</taxon>
        <taxon>Pseudomonadati</taxon>
        <taxon>Pseudomonadota</taxon>
        <taxon>Betaproteobacteria</taxon>
        <taxon>Burkholderiales</taxon>
        <taxon>Comamonadaceae</taxon>
        <taxon>Ramlibacter</taxon>
    </lineage>
</organism>
<comment type="caution">
    <text evidence="2">The sequence shown here is derived from an EMBL/GenBank/DDBJ whole genome shotgun (WGS) entry which is preliminary data.</text>
</comment>
<evidence type="ECO:0000256" key="1">
    <source>
        <dbReference type="SAM" id="MobiDB-lite"/>
    </source>
</evidence>